<reference evidence="3 4" key="1">
    <citation type="submission" date="2016-01" db="EMBL/GenBank/DDBJ databases">
        <title>Draft genome of the antarctic isolate Shewanella frigidimarina Ag06-30.</title>
        <authorList>
            <person name="Parmeciano Di Noto G."/>
            <person name="Vazquez S."/>
            <person name="Mac Cormack W."/>
            <person name="Iriarte A."/>
            <person name="Quiroga C."/>
        </authorList>
    </citation>
    <scope>NUCLEOTIDE SEQUENCE [LARGE SCALE GENOMIC DNA]</scope>
    <source>
        <strain evidence="3 4">Ag06-30</strain>
    </source>
</reference>
<evidence type="ECO:0000256" key="1">
    <source>
        <dbReference type="ARBA" id="ARBA00008728"/>
    </source>
</evidence>
<dbReference type="EMBL" id="LRDC01000018">
    <property type="protein sequence ID" value="KVX01764.1"/>
    <property type="molecule type" value="Genomic_DNA"/>
</dbReference>
<dbReference type="Pfam" id="PF03502">
    <property type="entry name" value="Channel_Tsx"/>
    <property type="match status" value="1"/>
</dbReference>
<comment type="similarity">
    <text evidence="1">Belongs to the nucleoside-specific channel-forming outer membrane porin (Tsx) (TC 1.B.10) family.</text>
</comment>
<dbReference type="Gene3D" id="2.40.230.20">
    <property type="entry name" value="Nucleoside-specific channel-forming protein, Tsx-like"/>
    <property type="match status" value="1"/>
</dbReference>
<evidence type="ECO:0000256" key="2">
    <source>
        <dbReference type="SAM" id="SignalP"/>
    </source>
</evidence>
<evidence type="ECO:0000313" key="3">
    <source>
        <dbReference type="EMBL" id="KVX01764.1"/>
    </source>
</evidence>
<feature type="chain" id="PRO_5007161896" evidence="2">
    <location>
        <begin position="19"/>
        <end position="250"/>
    </location>
</feature>
<dbReference type="RefSeq" id="WP_059745675.1">
    <property type="nucleotide sequence ID" value="NZ_JBOZPR010000011.1"/>
</dbReference>
<keyword evidence="2" id="KW-0732">Signal</keyword>
<dbReference type="Proteomes" id="UP000055702">
    <property type="component" value="Unassembled WGS sequence"/>
</dbReference>
<dbReference type="AlphaFoldDB" id="A0A119CZR6"/>
<dbReference type="SUPFAM" id="SSF111364">
    <property type="entry name" value="Tsx-like channel"/>
    <property type="match status" value="1"/>
</dbReference>
<protein>
    <submittedName>
        <fullName evidence="3">Ion channel protein Tsx</fullName>
    </submittedName>
</protein>
<dbReference type="GO" id="GO:0009279">
    <property type="term" value="C:cell outer membrane"/>
    <property type="evidence" value="ECO:0007669"/>
    <property type="project" value="InterPro"/>
</dbReference>
<sequence>MKKICLLATLVLSQNVFADDIVQWWDVSATVLHGENYDLAPSERQTTITLETAGGWKYGDWFAFQDLINFNGNNNGVDSTTYGEISPRFSASKILGQPVSFGAIKDVSLALTYEEGEGPVNSMLYGIGVDLDVPFFSYLQLNTYRRDAISSGNISDGWQFTPVFRIDMPVGNANIIIDGFIDWVFSADNNGYDENLHINPQIKYDLGKTLFGDHKQNKLLVGFEYDYWQSKYGVAGIDQNTYSIIAQYHF</sequence>
<comment type="caution">
    <text evidence="3">The sequence shown here is derived from an EMBL/GenBank/DDBJ whole genome shotgun (WGS) entry which is preliminary data.</text>
</comment>
<organism evidence="3">
    <name type="scientific">Shewanella frigidimarina</name>
    <dbReference type="NCBI Taxonomy" id="56812"/>
    <lineage>
        <taxon>Bacteria</taxon>
        <taxon>Pseudomonadati</taxon>
        <taxon>Pseudomonadota</taxon>
        <taxon>Gammaproteobacteria</taxon>
        <taxon>Alteromonadales</taxon>
        <taxon>Shewanellaceae</taxon>
        <taxon>Shewanella</taxon>
    </lineage>
</organism>
<evidence type="ECO:0000313" key="4">
    <source>
        <dbReference type="Proteomes" id="UP000055702"/>
    </source>
</evidence>
<gene>
    <name evidence="3" type="ORF">AWJ07_04070</name>
</gene>
<dbReference type="InterPro" id="IPR036777">
    <property type="entry name" value="Channel_Tsx-like_sf"/>
</dbReference>
<accession>A0A119CZR6</accession>
<dbReference type="InterPro" id="IPR018013">
    <property type="entry name" value="Channel_Tsx-like"/>
</dbReference>
<name>A0A119CZR6_SHEFR</name>
<feature type="signal peptide" evidence="2">
    <location>
        <begin position="1"/>
        <end position="18"/>
    </location>
</feature>
<proteinExistence type="inferred from homology"/>